<dbReference type="AlphaFoldDB" id="A0A9P4HM04"/>
<comment type="caution">
    <text evidence="1">The sequence shown here is derived from an EMBL/GenBank/DDBJ whole genome shotgun (WGS) entry which is preliminary data.</text>
</comment>
<organism evidence="1 2">
    <name type="scientific">Saccharata proteae CBS 121410</name>
    <dbReference type="NCBI Taxonomy" id="1314787"/>
    <lineage>
        <taxon>Eukaryota</taxon>
        <taxon>Fungi</taxon>
        <taxon>Dikarya</taxon>
        <taxon>Ascomycota</taxon>
        <taxon>Pezizomycotina</taxon>
        <taxon>Dothideomycetes</taxon>
        <taxon>Dothideomycetes incertae sedis</taxon>
        <taxon>Botryosphaeriales</taxon>
        <taxon>Saccharataceae</taxon>
        <taxon>Saccharata</taxon>
    </lineage>
</organism>
<dbReference type="Proteomes" id="UP000799776">
    <property type="component" value="Unassembled WGS sequence"/>
</dbReference>
<dbReference type="OrthoDB" id="2157530at2759"/>
<accession>A0A9P4HM04</accession>
<name>A0A9P4HM04_9PEZI</name>
<proteinExistence type="predicted"/>
<evidence type="ECO:0000313" key="1">
    <source>
        <dbReference type="EMBL" id="KAF2084085.1"/>
    </source>
</evidence>
<evidence type="ECO:0000313" key="2">
    <source>
        <dbReference type="Proteomes" id="UP000799776"/>
    </source>
</evidence>
<reference evidence="1" key="1">
    <citation type="journal article" date="2020" name="Stud. Mycol.">
        <title>101 Dothideomycetes genomes: a test case for predicting lifestyles and emergence of pathogens.</title>
        <authorList>
            <person name="Haridas S."/>
            <person name="Albert R."/>
            <person name="Binder M."/>
            <person name="Bloem J."/>
            <person name="Labutti K."/>
            <person name="Salamov A."/>
            <person name="Andreopoulos B."/>
            <person name="Baker S."/>
            <person name="Barry K."/>
            <person name="Bills G."/>
            <person name="Bluhm B."/>
            <person name="Cannon C."/>
            <person name="Castanera R."/>
            <person name="Culley D."/>
            <person name="Daum C."/>
            <person name="Ezra D."/>
            <person name="Gonzalez J."/>
            <person name="Henrissat B."/>
            <person name="Kuo A."/>
            <person name="Liang C."/>
            <person name="Lipzen A."/>
            <person name="Lutzoni F."/>
            <person name="Magnuson J."/>
            <person name="Mondo S."/>
            <person name="Nolan M."/>
            <person name="Ohm R."/>
            <person name="Pangilinan J."/>
            <person name="Park H.-J."/>
            <person name="Ramirez L."/>
            <person name="Alfaro M."/>
            <person name="Sun H."/>
            <person name="Tritt A."/>
            <person name="Yoshinaga Y."/>
            <person name="Zwiers L.-H."/>
            <person name="Turgeon B."/>
            <person name="Goodwin S."/>
            <person name="Spatafora J."/>
            <person name="Crous P."/>
            <person name="Grigoriev I."/>
        </authorList>
    </citation>
    <scope>NUCLEOTIDE SEQUENCE</scope>
    <source>
        <strain evidence="1">CBS 121410</strain>
    </source>
</reference>
<protein>
    <submittedName>
        <fullName evidence="1">Uncharacterized protein</fullName>
    </submittedName>
</protein>
<sequence length="143" mass="15976">MALSATASMFWGPSASISWIYVSRATNYIILTKSRLRLDMIPGVQNAHLLSSIWQAEQQERSAEDGDAVKGQRCTFKHLFELTSKHFVATDPRDGVFGIFGIPARDADPDNGVLFLEPDHRLALVRFYVKMFVKQGLMAGESI</sequence>
<dbReference type="EMBL" id="ML978746">
    <property type="protein sequence ID" value="KAF2084085.1"/>
    <property type="molecule type" value="Genomic_DNA"/>
</dbReference>
<gene>
    <name evidence="1" type="ORF">K490DRAFT_59888</name>
</gene>
<keyword evidence="2" id="KW-1185">Reference proteome</keyword>